<dbReference type="EMBL" id="NMQW01000004">
    <property type="protein sequence ID" value="OXM87584.1"/>
    <property type="molecule type" value="Genomic_DNA"/>
</dbReference>
<feature type="signal peptide" evidence="2">
    <location>
        <begin position="1"/>
        <end position="25"/>
    </location>
</feature>
<keyword evidence="2" id="KW-0732">Signal</keyword>
<dbReference type="AlphaFoldDB" id="A0A229UVZ3"/>
<gene>
    <name evidence="3" type="ORF">CF651_04465</name>
</gene>
<evidence type="ECO:0000313" key="4">
    <source>
        <dbReference type="Proteomes" id="UP000215509"/>
    </source>
</evidence>
<evidence type="ECO:0000256" key="2">
    <source>
        <dbReference type="SAM" id="SignalP"/>
    </source>
</evidence>
<protein>
    <submittedName>
        <fullName evidence="3">Uncharacterized protein</fullName>
    </submittedName>
</protein>
<evidence type="ECO:0000256" key="1">
    <source>
        <dbReference type="SAM" id="MobiDB-lite"/>
    </source>
</evidence>
<feature type="region of interest" description="Disordered" evidence="1">
    <location>
        <begin position="173"/>
        <end position="198"/>
    </location>
</feature>
<sequence>MTNPIKKMILPTIALSLMFIVPAGAVESPAAAGLSREQTAPQAMAFQIPANSYCSAEESHDFSLQVANAGEAEADITLYLYNQDGTEFTSEGSSYRDIGSTIVPSKPAALKAHATGLYHINFGNHKTCAERVYLGKVVVNSGEASLLAQGWVSINGQKEAITVNENKRFELAAPSKPPVEEPAAASAPAGASTAVPAP</sequence>
<feature type="chain" id="PRO_5012827726" evidence="2">
    <location>
        <begin position="26"/>
        <end position="198"/>
    </location>
</feature>
<dbReference type="Proteomes" id="UP000215509">
    <property type="component" value="Unassembled WGS sequence"/>
</dbReference>
<evidence type="ECO:0000313" key="3">
    <source>
        <dbReference type="EMBL" id="OXM87584.1"/>
    </source>
</evidence>
<name>A0A229UVZ3_9BACL</name>
<reference evidence="3 4" key="1">
    <citation type="submission" date="2017-07" db="EMBL/GenBank/DDBJ databases">
        <title>Genome sequencing and assembly of Paenibacillus rigui.</title>
        <authorList>
            <person name="Mayilraj S."/>
        </authorList>
    </citation>
    <scope>NUCLEOTIDE SEQUENCE [LARGE SCALE GENOMIC DNA]</scope>
    <source>
        <strain evidence="3 4">JCM 16352</strain>
    </source>
</reference>
<accession>A0A229UVZ3</accession>
<feature type="compositionally biased region" description="Low complexity" evidence="1">
    <location>
        <begin position="181"/>
        <end position="198"/>
    </location>
</feature>
<proteinExistence type="predicted"/>
<comment type="caution">
    <text evidence="3">The sequence shown here is derived from an EMBL/GenBank/DDBJ whole genome shotgun (WGS) entry which is preliminary data.</text>
</comment>
<keyword evidence="4" id="KW-1185">Reference proteome</keyword>
<organism evidence="3 4">
    <name type="scientific">Paenibacillus rigui</name>
    <dbReference type="NCBI Taxonomy" id="554312"/>
    <lineage>
        <taxon>Bacteria</taxon>
        <taxon>Bacillati</taxon>
        <taxon>Bacillota</taxon>
        <taxon>Bacilli</taxon>
        <taxon>Bacillales</taxon>
        <taxon>Paenibacillaceae</taxon>
        <taxon>Paenibacillus</taxon>
    </lineage>
</organism>